<dbReference type="OrthoDB" id="1722127at2759"/>
<dbReference type="AlphaFoldDB" id="A0A8B8PED4"/>
<dbReference type="Pfam" id="PF00403">
    <property type="entry name" value="HMA"/>
    <property type="match status" value="1"/>
</dbReference>
<gene>
    <name evidence="9" type="primary">LOC115742727</name>
</gene>
<keyword evidence="3" id="KW-0449">Lipoprotein</keyword>
<keyword evidence="2" id="KW-0479">Metal-binding</keyword>
<feature type="region of interest" description="Disordered" evidence="6">
    <location>
        <begin position="63"/>
        <end position="96"/>
    </location>
</feature>
<dbReference type="PANTHER" id="PTHR45811">
    <property type="entry name" value="COPPER TRANSPORT PROTEIN FAMILY-RELATED"/>
    <property type="match status" value="1"/>
</dbReference>
<dbReference type="PANTHER" id="PTHR45811:SF80">
    <property type="entry name" value="COPPER TRANSPORT PROTEIN FAMILY-RELATED"/>
    <property type="match status" value="1"/>
</dbReference>
<evidence type="ECO:0000259" key="7">
    <source>
        <dbReference type="PROSITE" id="PS50846"/>
    </source>
</evidence>
<evidence type="ECO:0000256" key="1">
    <source>
        <dbReference type="ARBA" id="ARBA00022481"/>
    </source>
</evidence>
<protein>
    <submittedName>
        <fullName evidence="9">Heavy metal-associated isoprenylated plant protein 39-like</fullName>
    </submittedName>
</protein>
<reference evidence="9" key="1">
    <citation type="submission" date="2025-08" db="UniProtKB">
        <authorList>
            <consortium name="RefSeq"/>
        </authorList>
    </citation>
    <scope>IDENTIFICATION</scope>
    <source>
        <tissue evidence="9">Leaf</tissue>
    </source>
</reference>
<name>A0A8B8PED4_9MYRT</name>
<dbReference type="PROSITE" id="PS50846">
    <property type="entry name" value="HMA_2"/>
    <property type="match status" value="1"/>
</dbReference>
<evidence type="ECO:0000256" key="3">
    <source>
        <dbReference type="ARBA" id="ARBA00023288"/>
    </source>
</evidence>
<dbReference type="InterPro" id="IPR051863">
    <property type="entry name" value="HIPP"/>
</dbReference>
<dbReference type="Proteomes" id="UP000827889">
    <property type="component" value="Chromosome 10"/>
</dbReference>
<dbReference type="Gene3D" id="3.30.70.100">
    <property type="match status" value="1"/>
</dbReference>
<dbReference type="GeneID" id="115742727"/>
<feature type="compositionally biased region" description="Polar residues" evidence="6">
    <location>
        <begin position="73"/>
        <end position="91"/>
    </location>
</feature>
<dbReference type="CDD" id="cd00371">
    <property type="entry name" value="HMA"/>
    <property type="match status" value="1"/>
</dbReference>
<organism evidence="8 9">
    <name type="scientific">Rhodamnia argentea</name>
    <dbReference type="NCBI Taxonomy" id="178133"/>
    <lineage>
        <taxon>Eukaryota</taxon>
        <taxon>Viridiplantae</taxon>
        <taxon>Streptophyta</taxon>
        <taxon>Embryophyta</taxon>
        <taxon>Tracheophyta</taxon>
        <taxon>Spermatophyta</taxon>
        <taxon>Magnoliopsida</taxon>
        <taxon>eudicotyledons</taxon>
        <taxon>Gunneridae</taxon>
        <taxon>Pentapetalae</taxon>
        <taxon>rosids</taxon>
        <taxon>malvids</taxon>
        <taxon>Myrtales</taxon>
        <taxon>Myrtaceae</taxon>
        <taxon>Myrtoideae</taxon>
        <taxon>Myrteae</taxon>
        <taxon>Australasian group</taxon>
        <taxon>Rhodamnia</taxon>
    </lineage>
</organism>
<evidence type="ECO:0000313" key="8">
    <source>
        <dbReference type="Proteomes" id="UP000827889"/>
    </source>
</evidence>
<proteinExistence type="inferred from homology"/>
<keyword evidence="4" id="KW-0636">Prenylation</keyword>
<dbReference type="SUPFAM" id="SSF55008">
    <property type="entry name" value="HMA, heavy metal-associated domain"/>
    <property type="match status" value="1"/>
</dbReference>
<sequence>MQKAVLRVGWGNEKERKRAVKMISGYEGIQSVAVDLDNKKVTVIGDVDPVQLVENLRKRFDVDIDSLGPKESPTPQGPTTVGPSNDNSVISPTDYYLGEAYPDHPYPYPPYYNPPYPSFYYPSNPYY</sequence>
<evidence type="ECO:0000256" key="5">
    <source>
        <dbReference type="ARBA" id="ARBA00024045"/>
    </source>
</evidence>
<evidence type="ECO:0000256" key="2">
    <source>
        <dbReference type="ARBA" id="ARBA00022723"/>
    </source>
</evidence>
<comment type="similarity">
    <text evidence="5">Belongs to the HIPP family.</text>
</comment>
<dbReference type="InterPro" id="IPR036163">
    <property type="entry name" value="HMA_dom_sf"/>
</dbReference>
<dbReference type="RefSeq" id="XP_030533039.1">
    <property type="nucleotide sequence ID" value="XM_030677179.2"/>
</dbReference>
<accession>A0A8B8PED4</accession>
<dbReference type="KEGG" id="rarg:115742727"/>
<feature type="domain" description="HMA" evidence="7">
    <location>
        <begin position="1"/>
        <end position="64"/>
    </location>
</feature>
<evidence type="ECO:0000256" key="6">
    <source>
        <dbReference type="SAM" id="MobiDB-lite"/>
    </source>
</evidence>
<keyword evidence="1" id="KW-0488">Methylation</keyword>
<evidence type="ECO:0000313" key="9">
    <source>
        <dbReference type="RefSeq" id="XP_030533039.1"/>
    </source>
</evidence>
<dbReference type="InterPro" id="IPR006121">
    <property type="entry name" value="HMA_dom"/>
</dbReference>
<dbReference type="GO" id="GO:0046872">
    <property type="term" value="F:metal ion binding"/>
    <property type="evidence" value="ECO:0007669"/>
    <property type="project" value="UniProtKB-KW"/>
</dbReference>
<keyword evidence="8" id="KW-1185">Reference proteome</keyword>
<evidence type="ECO:0000256" key="4">
    <source>
        <dbReference type="ARBA" id="ARBA00023289"/>
    </source>
</evidence>